<name>A0A023FDL4_AMBCJ</name>
<reference evidence="2" key="1">
    <citation type="submission" date="2014-03" db="EMBL/GenBank/DDBJ databases">
        <title>The sialotranscriptome of Amblyomma triste, Amblyomma parvum and Amblyomma cajennense ticks, uncovered by 454-based RNA-seq.</title>
        <authorList>
            <person name="Garcia G.R."/>
            <person name="Gardinassi L.G."/>
            <person name="Ribeiro J.M."/>
            <person name="Anatriello E."/>
            <person name="Ferreira B.R."/>
            <person name="Moreira H.N."/>
            <person name="Mafra C."/>
            <person name="Olegario M.M."/>
            <person name="Szabo P.J."/>
            <person name="Miranda-Santos I.K."/>
            <person name="Maruyama S.R."/>
        </authorList>
    </citation>
    <scope>NUCLEOTIDE SEQUENCE</scope>
    <source>
        <strain evidence="2">Uberlandia</strain>
        <tissue evidence="2">Salivary glands</tissue>
    </source>
</reference>
<proteinExistence type="evidence at transcript level"/>
<feature type="chain" id="PRO_5001514880" evidence="1">
    <location>
        <begin position="26"/>
        <end position="91"/>
    </location>
</feature>
<accession>A0A023FDL4</accession>
<evidence type="ECO:0000313" key="2">
    <source>
        <dbReference type="EMBL" id="JAC18849.1"/>
    </source>
</evidence>
<keyword evidence="1" id="KW-0732">Signal</keyword>
<feature type="signal peptide" evidence="1">
    <location>
        <begin position="1"/>
        <end position="25"/>
    </location>
</feature>
<dbReference type="AlphaFoldDB" id="A0A023FDL4"/>
<evidence type="ECO:0000256" key="1">
    <source>
        <dbReference type="SAM" id="SignalP"/>
    </source>
</evidence>
<sequence length="91" mass="10184">MRHFCLAPVPRWWCFTLMVKPQVESVCVCVCVCVQSTHFAAALSVGLNCVAASCFKEAVTHCVYISSYFVNFFSVCTFERRFVLVCQGSAI</sequence>
<dbReference type="EMBL" id="GBBK01005633">
    <property type="protein sequence ID" value="JAC18849.1"/>
    <property type="molecule type" value="mRNA"/>
</dbReference>
<organism evidence="2">
    <name type="scientific">Amblyomma cajennense</name>
    <name type="common">Cayenne tick</name>
    <name type="synonym">Acarus cajennensis</name>
    <dbReference type="NCBI Taxonomy" id="34607"/>
    <lineage>
        <taxon>Eukaryota</taxon>
        <taxon>Metazoa</taxon>
        <taxon>Ecdysozoa</taxon>
        <taxon>Arthropoda</taxon>
        <taxon>Chelicerata</taxon>
        <taxon>Arachnida</taxon>
        <taxon>Acari</taxon>
        <taxon>Parasitiformes</taxon>
        <taxon>Ixodida</taxon>
        <taxon>Ixodoidea</taxon>
        <taxon>Ixodidae</taxon>
        <taxon>Amblyomminae</taxon>
        <taxon>Amblyomma</taxon>
    </lineage>
</organism>
<protein>
    <submittedName>
        <fullName evidence="2">Putative secreted protein</fullName>
    </submittedName>
</protein>